<gene>
    <name evidence="7" type="ORF">Slin15195_G031320</name>
</gene>
<feature type="transmembrane region" description="Helical" evidence="6">
    <location>
        <begin position="100"/>
        <end position="120"/>
    </location>
</feature>
<dbReference type="InterPro" id="IPR051633">
    <property type="entry name" value="AceTr"/>
</dbReference>
<reference evidence="7" key="1">
    <citation type="submission" date="2022-06" db="EMBL/GenBank/DDBJ databases">
        <title>Complete genome sequences of two strains of the flax pathogen Septoria linicola.</title>
        <authorList>
            <person name="Lapalu N."/>
            <person name="Simon A."/>
            <person name="Demenou B."/>
            <person name="Paumier D."/>
            <person name="Guillot M.-P."/>
            <person name="Gout L."/>
            <person name="Valade R."/>
        </authorList>
    </citation>
    <scope>NUCLEOTIDE SEQUENCE</scope>
    <source>
        <strain evidence="7">SE15195</strain>
    </source>
</reference>
<evidence type="ECO:0000256" key="6">
    <source>
        <dbReference type="SAM" id="Phobius"/>
    </source>
</evidence>
<evidence type="ECO:0000256" key="5">
    <source>
        <dbReference type="ARBA" id="ARBA00023136"/>
    </source>
</evidence>
<keyword evidence="4 6" id="KW-1133">Transmembrane helix</keyword>
<name>A0A9Q9APG4_9PEZI</name>
<evidence type="ECO:0000313" key="7">
    <source>
        <dbReference type="EMBL" id="USW49813.1"/>
    </source>
</evidence>
<feature type="transmembrane region" description="Helical" evidence="6">
    <location>
        <begin position="66"/>
        <end position="88"/>
    </location>
</feature>
<dbReference type="GO" id="GO:0015123">
    <property type="term" value="F:acetate transmembrane transporter activity"/>
    <property type="evidence" value="ECO:0007669"/>
    <property type="project" value="TreeGrafter"/>
</dbReference>
<dbReference type="PANTHER" id="PTHR31123:SF4">
    <property type="entry name" value="PROTEIN ALCS"/>
    <property type="match status" value="1"/>
</dbReference>
<dbReference type="GO" id="GO:0005886">
    <property type="term" value="C:plasma membrane"/>
    <property type="evidence" value="ECO:0007669"/>
    <property type="project" value="TreeGrafter"/>
</dbReference>
<keyword evidence="8" id="KW-1185">Reference proteome</keyword>
<dbReference type="Proteomes" id="UP001056384">
    <property type="component" value="Chromosome 2"/>
</dbReference>
<feature type="transmembrane region" description="Helical" evidence="6">
    <location>
        <begin position="215"/>
        <end position="240"/>
    </location>
</feature>
<dbReference type="EMBL" id="CP099419">
    <property type="protein sequence ID" value="USW49813.1"/>
    <property type="molecule type" value="Genomic_DNA"/>
</dbReference>
<evidence type="ECO:0000256" key="4">
    <source>
        <dbReference type="ARBA" id="ARBA00022989"/>
    </source>
</evidence>
<dbReference type="InterPro" id="IPR000791">
    <property type="entry name" value="Gpr1/Fun34/SatP-like"/>
</dbReference>
<dbReference type="OrthoDB" id="3648309at2759"/>
<keyword evidence="3 6" id="KW-0812">Transmembrane</keyword>
<evidence type="ECO:0000256" key="2">
    <source>
        <dbReference type="ARBA" id="ARBA00005587"/>
    </source>
</evidence>
<evidence type="ECO:0000313" key="8">
    <source>
        <dbReference type="Proteomes" id="UP001056384"/>
    </source>
</evidence>
<comment type="subcellular location">
    <subcellularLocation>
        <location evidence="1">Membrane</location>
        <topology evidence="1">Multi-pass membrane protein</topology>
    </subcellularLocation>
</comment>
<feature type="transmembrane region" description="Helical" evidence="6">
    <location>
        <begin position="187"/>
        <end position="209"/>
    </location>
</feature>
<keyword evidence="5 6" id="KW-0472">Membrane</keyword>
<evidence type="ECO:0000256" key="1">
    <source>
        <dbReference type="ARBA" id="ARBA00004141"/>
    </source>
</evidence>
<feature type="transmembrane region" description="Helical" evidence="6">
    <location>
        <begin position="127"/>
        <end position="147"/>
    </location>
</feature>
<sequence>MAIHATPESTPSVNYDDIHHSKHHAEQIEHLEKLKPTPSQFEKLYLAPETPVAGNLRWTFGNPTPIALGGFLLANTPASIMLMGWSGAGGGTGNASAGTGTYFFLGAVLLYAGGIGEWILGNTFPAVVFFTFGGFWGAFGATLTPFFNVIAGYGDDVAAFYRSFAMFLIWMMVLCIFYAIAALRTNVCLVAILVCFVVTFPCLAASYFYAANGMLAISATVRIAGGAFSFIASLIAWYLWFSMILESVDFPVALPVGDLTKFIKGRSEMAKSQREMA</sequence>
<proteinExistence type="inferred from homology"/>
<dbReference type="AlphaFoldDB" id="A0A9Q9APG4"/>
<accession>A0A9Q9APG4</accession>
<organism evidence="7 8">
    <name type="scientific">Septoria linicola</name>
    <dbReference type="NCBI Taxonomy" id="215465"/>
    <lineage>
        <taxon>Eukaryota</taxon>
        <taxon>Fungi</taxon>
        <taxon>Dikarya</taxon>
        <taxon>Ascomycota</taxon>
        <taxon>Pezizomycotina</taxon>
        <taxon>Dothideomycetes</taxon>
        <taxon>Dothideomycetidae</taxon>
        <taxon>Mycosphaerellales</taxon>
        <taxon>Mycosphaerellaceae</taxon>
        <taxon>Septoria</taxon>
    </lineage>
</organism>
<protein>
    <submittedName>
        <fullName evidence="7">Acetate transporter GPR1/FUN34/SatP family</fullName>
    </submittedName>
</protein>
<dbReference type="Pfam" id="PF01184">
    <property type="entry name" value="Gpr1_Fun34_YaaH"/>
    <property type="match status" value="1"/>
</dbReference>
<comment type="similarity">
    <text evidence="2">Belongs to the acetate uptake transporter (AceTr) (TC 2.A.96) family.</text>
</comment>
<feature type="transmembrane region" description="Helical" evidence="6">
    <location>
        <begin position="159"/>
        <end position="180"/>
    </location>
</feature>
<evidence type="ECO:0000256" key="3">
    <source>
        <dbReference type="ARBA" id="ARBA00022692"/>
    </source>
</evidence>
<dbReference type="PANTHER" id="PTHR31123">
    <property type="entry name" value="ACCUMULATION OF DYADS PROTEIN 2-RELATED"/>
    <property type="match status" value="1"/>
</dbReference>